<keyword evidence="1" id="KW-0812">Transmembrane</keyword>
<evidence type="ECO:0000313" key="2">
    <source>
        <dbReference type="EMBL" id="WCL54815.1"/>
    </source>
</evidence>
<accession>A0AAE9XUJ5</accession>
<keyword evidence="1" id="KW-1133">Transmembrane helix</keyword>
<keyword evidence="1" id="KW-0472">Membrane</keyword>
<evidence type="ECO:0000256" key="1">
    <source>
        <dbReference type="SAM" id="Phobius"/>
    </source>
</evidence>
<dbReference type="Proteomes" id="UP001217500">
    <property type="component" value="Chromosome"/>
</dbReference>
<gene>
    <name evidence="2" type="ORF">PH603_03460</name>
</gene>
<name>A0AAE9XUJ5_9PROT</name>
<proteinExistence type="predicted"/>
<protein>
    <submittedName>
        <fullName evidence="2">Uncharacterized protein</fullName>
    </submittedName>
</protein>
<evidence type="ECO:0000313" key="3">
    <source>
        <dbReference type="Proteomes" id="UP001217500"/>
    </source>
</evidence>
<dbReference type="AlphaFoldDB" id="A0AAE9XUJ5"/>
<keyword evidence="3" id="KW-1185">Reference proteome</keyword>
<reference evidence="2" key="1">
    <citation type="submission" date="2023-01" db="EMBL/GenBank/DDBJ databases">
        <title>The genome sequence of Kordiimonadaceae bacterium 6D33.</title>
        <authorList>
            <person name="Liu Y."/>
        </authorList>
    </citation>
    <scope>NUCLEOTIDE SEQUENCE</scope>
    <source>
        <strain evidence="2">6D33</strain>
    </source>
</reference>
<feature type="transmembrane region" description="Helical" evidence="1">
    <location>
        <begin position="12"/>
        <end position="31"/>
    </location>
</feature>
<dbReference type="EMBL" id="CP116805">
    <property type="protein sequence ID" value="WCL54815.1"/>
    <property type="molecule type" value="Genomic_DNA"/>
</dbReference>
<dbReference type="KEGG" id="gso:PH603_03460"/>
<organism evidence="2 3">
    <name type="scientific">Gimibacter soli</name>
    <dbReference type="NCBI Taxonomy" id="3024400"/>
    <lineage>
        <taxon>Bacteria</taxon>
        <taxon>Pseudomonadati</taxon>
        <taxon>Pseudomonadota</taxon>
        <taxon>Alphaproteobacteria</taxon>
        <taxon>Kordiimonadales</taxon>
        <taxon>Temperatibacteraceae</taxon>
        <taxon>Gimibacter</taxon>
    </lineage>
</organism>
<dbReference type="RefSeq" id="WP_289504539.1">
    <property type="nucleotide sequence ID" value="NZ_CP116805.1"/>
</dbReference>
<sequence>MSTDAQTDRSYLGAFVTVLSATLILALLKYYLIDQGYVAPDSIFDYLLGIVVDGLVVVAVLEILLRYQDSNLMRRVIAASITQVLTGKLKALDKEVQNTIVKESINSRLGDHYGSILFNEFIQPYIGGYKHYRDNFHYSVKFKGMAADSMPVVEGAGSAFVAALAANTERYNWNVQNIRYIRKGYTDGTAAAGFVSVHFYFTDDDLERSFRRDDVFMREVLSLDPKEREALHELLSDEKALEAVIRDVFGFRAWGVESQKPLTFTVVGHKGTLTNVTFIEIQVENESGHLEGSGCEIEFRMPWLKESTKFVMMLPVPTTPGAQLRFEKTENQRDLSMTSFLSQLDHDCYTTRIFPRTGSATETIEIETTKWTFPKSGVVYHWRQV</sequence>
<feature type="transmembrane region" description="Helical" evidence="1">
    <location>
        <begin position="43"/>
        <end position="65"/>
    </location>
</feature>